<name>A0A318S730_9DEIO</name>
<evidence type="ECO:0000313" key="1">
    <source>
        <dbReference type="EMBL" id="PYE50541.1"/>
    </source>
</evidence>
<dbReference type="RefSeq" id="WP_211317960.1">
    <property type="nucleotide sequence ID" value="NZ_QJSX01000017.1"/>
</dbReference>
<sequence>MTHPAPRMILIAGPYRSGTGDAPEKMAANLRHLESVSYTLFKAGYVPMIGEWVALPIWHVAGGEHVGDALYDEILHPTAHRLLQLCSAVLRLPGDSKGADNDVKLARERGLPVYYKLEDVPVLA</sequence>
<dbReference type="Gene3D" id="3.40.50.10400">
    <property type="entry name" value="Hypothetical protein PA1492"/>
    <property type="match status" value="1"/>
</dbReference>
<dbReference type="EMBL" id="QJSX01000017">
    <property type="protein sequence ID" value="PYE50541.1"/>
    <property type="molecule type" value="Genomic_DNA"/>
</dbReference>
<gene>
    <name evidence="1" type="ORF">DES52_11759</name>
</gene>
<protein>
    <submittedName>
        <fullName evidence="1">Phosphoglycerate kinase</fullName>
    </submittedName>
</protein>
<dbReference type="Proteomes" id="UP000248326">
    <property type="component" value="Unassembled WGS sequence"/>
</dbReference>
<proteinExistence type="predicted"/>
<keyword evidence="2" id="KW-1185">Reference proteome</keyword>
<evidence type="ECO:0000313" key="2">
    <source>
        <dbReference type="Proteomes" id="UP000248326"/>
    </source>
</evidence>
<comment type="caution">
    <text evidence="1">The sequence shown here is derived from an EMBL/GenBank/DDBJ whole genome shotgun (WGS) entry which is preliminary data.</text>
</comment>
<organism evidence="1 2">
    <name type="scientific">Deinococcus yavapaiensis KR-236</name>
    <dbReference type="NCBI Taxonomy" id="694435"/>
    <lineage>
        <taxon>Bacteria</taxon>
        <taxon>Thermotogati</taxon>
        <taxon>Deinococcota</taxon>
        <taxon>Deinococci</taxon>
        <taxon>Deinococcales</taxon>
        <taxon>Deinococcaceae</taxon>
        <taxon>Deinococcus</taxon>
    </lineage>
</organism>
<keyword evidence="1" id="KW-0808">Transferase</keyword>
<dbReference type="AlphaFoldDB" id="A0A318S730"/>
<keyword evidence="1" id="KW-0418">Kinase</keyword>
<accession>A0A318S730</accession>
<dbReference type="GO" id="GO:0016301">
    <property type="term" value="F:kinase activity"/>
    <property type="evidence" value="ECO:0007669"/>
    <property type="project" value="UniProtKB-KW"/>
</dbReference>
<reference evidence="1 2" key="1">
    <citation type="submission" date="2018-06" db="EMBL/GenBank/DDBJ databases">
        <title>Genomic Encyclopedia of Type Strains, Phase IV (KMG-IV): sequencing the most valuable type-strain genomes for metagenomic binning, comparative biology and taxonomic classification.</title>
        <authorList>
            <person name="Goeker M."/>
        </authorList>
    </citation>
    <scope>NUCLEOTIDE SEQUENCE [LARGE SCALE GENOMIC DNA]</scope>
    <source>
        <strain evidence="1 2">DSM 18048</strain>
    </source>
</reference>